<organism evidence="15 16">
    <name type="scientific">Cutaneotrichosporon oleaginosum</name>
    <dbReference type="NCBI Taxonomy" id="879819"/>
    <lineage>
        <taxon>Eukaryota</taxon>
        <taxon>Fungi</taxon>
        <taxon>Dikarya</taxon>
        <taxon>Basidiomycota</taxon>
        <taxon>Agaricomycotina</taxon>
        <taxon>Tremellomycetes</taxon>
        <taxon>Trichosporonales</taxon>
        <taxon>Trichosporonaceae</taxon>
        <taxon>Cutaneotrichosporon</taxon>
    </lineage>
</organism>
<dbReference type="Gene3D" id="3.30.950.10">
    <property type="entry name" value="Methyltransferase, Cobalt-precorrin-4 Transmethylase, Domain 2"/>
    <property type="match status" value="1"/>
</dbReference>
<dbReference type="Pfam" id="PF13241">
    <property type="entry name" value="NAD_binding_7"/>
    <property type="match status" value="1"/>
</dbReference>
<dbReference type="Pfam" id="PF14823">
    <property type="entry name" value="Sirohm_synth_C"/>
    <property type="match status" value="1"/>
</dbReference>
<dbReference type="FunFam" id="3.40.1010.10:FF:000006">
    <property type="entry name" value="Siroheme synthase, putative"/>
    <property type="match status" value="1"/>
</dbReference>
<dbReference type="InterPro" id="IPR028281">
    <property type="entry name" value="Sirohaem_synthase_central"/>
</dbReference>
<dbReference type="STRING" id="879819.A0A0J1AZN7"/>
<dbReference type="InterPro" id="IPR028162">
    <property type="entry name" value="Met8_C"/>
</dbReference>
<dbReference type="Pfam" id="PF00590">
    <property type="entry name" value="TP_methylase"/>
    <property type="match status" value="1"/>
</dbReference>
<feature type="domain" description="Tetrapyrrole methylase" evidence="12">
    <location>
        <begin position="468"/>
        <end position="683"/>
    </location>
</feature>
<evidence type="ECO:0000256" key="1">
    <source>
        <dbReference type="ARBA" id="ARBA00012400"/>
    </source>
</evidence>
<dbReference type="EC" id="1.3.1.76" evidence="1"/>
<evidence type="ECO:0000259" key="12">
    <source>
        <dbReference type="Pfam" id="PF00590"/>
    </source>
</evidence>
<dbReference type="SUPFAM" id="SSF75615">
    <property type="entry name" value="Siroheme synthase middle domains-like"/>
    <property type="match status" value="1"/>
</dbReference>
<dbReference type="NCBIfam" id="TIGR01469">
    <property type="entry name" value="cobA_cysG_Cterm"/>
    <property type="match status" value="1"/>
</dbReference>
<evidence type="ECO:0000256" key="11">
    <source>
        <dbReference type="SAM" id="Phobius"/>
    </source>
</evidence>
<evidence type="ECO:0000256" key="8">
    <source>
        <dbReference type="ARBA" id="ARBA00023244"/>
    </source>
</evidence>
<keyword evidence="3 10" id="KW-0489">Methyltransferase</keyword>
<feature type="transmembrane region" description="Helical" evidence="11">
    <location>
        <begin position="137"/>
        <end position="161"/>
    </location>
</feature>
<evidence type="ECO:0000256" key="5">
    <source>
        <dbReference type="ARBA" id="ARBA00022691"/>
    </source>
</evidence>
<comment type="similarity">
    <text evidence="9">In the N-terminal section; belongs to the precorrin methyltransferase family.</text>
</comment>
<dbReference type="PANTHER" id="PTHR45790:SF6">
    <property type="entry name" value="UROPORPHYRINOGEN-III C-METHYLTRANSFERASE"/>
    <property type="match status" value="1"/>
</dbReference>
<dbReference type="GO" id="GO:0032259">
    <property type="term" value="P:methylation"/>
    <property type="evidence" value="ECO:0007669"/>
    <property type="project" value="UniProtKB-KW"/>
</dbReference>
<dbReference type="AlphaFoldDB" id="A0A0J1AZN7"/>
<evidence type="ECO:0000313" key="15">
    <source>
        <dbReference type="EMBL" id="KLT40799.1"/>
    </source>
</evidence>
<dbReference type="GO" id="GO:0004851">
    <property type="term" value="F:uroporphyrin-III C-methyltransferase activity"/>
    <property type="evidence" value="ECO:0007669"/>
    <property type="project" value="TreeGrafter"/>
</dbReference>
<evidence type="ECO:0000256" key="9">
    <source>
        <dbReference type="ARBA" id="ARBA00035662"/>
    </source>
</evidence>
<dbReference type="CDD" id="cd11642">
    <property type="entry name" value="SUMT"/>
    <property type="match status" value="1"/>
</dbReference>
<evidence type="ECO:0000256" key="6">
    <source>
        <dbReference type="ARBA" id="ARBA00023002"/>
    </source>
</evidence>
<sequence length="750" mass="81307">MGYTTPRWVRLWLALSSVIVLWDVGYCLVRPRSFPGGSLAWIWAPYNMVPYVDVDWLYGWPAFENGDGFTNAQAVMNIVETIFNFVSLWLGDHPAAPVIALMSLVMTASKTDLYLLQEVFCGWCNTGHNPRLRFWTVWVMTNCTWIVVPTIAAAALAWGLIRDLSRHSARLDGLKHHAVAVQSPQAIVAKAEKARDPFPHAVGGAPLPLTFHPRDRPVLVVGSNRLAASRVLTLLEADAVVHVASGRELSELPEEIQWRASNKEVHYTRFSGGRDEWEQFMREQGITLVAVTDTLISSGAPSLETAQAIHAAANALRIPINVSDRPDFSTFTFPSVHRFAGADGPSNLQVAVSTNGKGCRLAGRIRREIAAKLPANVGAAVDNIGQLRARAKPTISDDDSITPLNKPVSQKGGEDHLRRMRWVHQMSEYYSYDQLAALSAGEMDSVLEGEAPYPLPHHEGGIAKRGRILLVGSGPGHPSLLTVAARHALNNATLILSDKLVPAEIIALIPKTTKLHIARKFPGNADNSQNEMMELALAGARAGETVVRLKQGDPFVYGRGGEEVLYFREHGFEATVVPGVSSALAGPLMMGIPVTQRGVADTFVMCTGAGRGGAAVQLPGYQKSKTLAILMGVARIDTVLAALTGPDGPQRDGAAYPRHLPIAIVERASSPDQRVILSTLENVAGAIQSVDQRPPGMILVGWAAMCLEGKGRVDILDGADEKEAVETWLAGERFRTREGLPADWSWFPSA</sequence>
<dbReference type="GeneID" id="28981524"/>
<evidence type="ECO:0000256" key="7">
    <source>
        <dbReference type="ARBA" id="ARBA00023027"/>
    </source>
</evidence>
<dbReference type="InterPro" id="IPR014777">
    <property type="entry name" value="4pyrrole_Mease_sub1"/>
</dbReference>
<feature type="domain" description="Siroheme biosynthesis protein Met8 C-terminal" evidence="13">
    <location>
        <begin position="374"/>
        <end position="449"/>
    </location>
</feature>
<keyword evidence="2" id="KW-0488">Methylation</keyword>
<evidence type="ECO:0000313" key="16">
    <source>
        <dbReference type="Proteomes" id="UP000053611"/>
    </source>
</evidence>
<dbReference type="InterPro" id="IPR006366">
    <property type="entry name" value="CobA/CysG_C"/>
</dbReference>
<reference evidence="15 16" key="1">
    <citation type="submission" date="2015-03" db="EMBL/GenBank/DDBJ databases">
        <title>Genomics and transcriptomics of the oil-accumulating basidiomycete yeast T. oleaginosus allow insights into substrate utilization and the diverse evolutionary trajectories of mating systems in fungi.</title>
        <authorList>
            <consortium name="DOE Joint Genome Institute"/>
            <person name="Kourist R."/>
            <person name="Kracht O."/>
            <person name="Bracharz F."/>
            <person name="Lipzen A."/>
            <person name="Nolan M."/>
            <person name="Ohm R."/>
            <person name="Grigoriev I."/>
            <person name="Sun S."/>
            <person name="Heitman J."/>
            <person name="Bruck T."/>
            <person name="Nowrousian M."/>
        </authorList>
    </citation>
    <scope>NUCLEOTIDE SEQUENCE [LARGE SCALE GENOMIC DNA]</scope>
    <source>
        <strain evidence="15 16">IBC0246</strain>
    </source>
</reference>
<evidence type="ECO:0000259" key="14">
    <source>
        <dbReference type="Pfam" id="PF14824"/>
    </source>
</evidence>
<evidence type="ECO:0000256" key="3">
    <source>
        <dbReference type="ARBA" id="ARBA00022603"/>
    </source>
</evidence>
<dbReference type="Pfam" id="PF14824">
    <property type="entry name" value="Sirohm_synth_M"/>
    <property type="match status" value="1"/>
</dbReference>
<dbReference type="GO" id="GO:0043115">
    <property type="term" value="F:precorrin-2 dehydrogenase activity"/>
    <property type="evidence" value="ECO:0007669"/>
    <property type="project" value="UniProtKB-EC"/>
</dbReference>
<evidence type="ECO:0000256" key="10">
    <source>
        <dbReference type="RuleBase" id="RU003960"/>
    </source>
</evidence>
<gene>
    <name evidence="15" type="ORF">CC85DRAFT_263081</name>
</gene>
<name>A0A0J1AZN7_9TREE</name>
<dbReference type="Gene3D" id="3.40.50.720">
    <property type="entry name" value="NAD(P)-binding Rossmann-like Domain"/>
    <property type="match status" value="1"/>
</dbReference>
<dbReference type="InterPro" id="IPR000878">
    <property type="entry name" value="4pyrrol_Mease"/>
</dbReference>
<keyword evidence="11" id="KW-0812">Transmembrane</keyword>
<dbReference type="GO" id="GO:0019354">
    <property type="term" value="P:siroheme biosynthetic process"/>
    <property type="evidence" value="ECO:0007669"/>
    <property type="project" value="InterPro"/>
</dbReference>
<accession>A0A0J1AZN7</accession>
<feature type="domain" description="Siroheme synthase central" evidence="14">
    <location>
        <begin position="347"/>
        <end position="371"/>
    </location>
</feature>
<dbReference type="Proteomes" id="UP000053611">
    <property type="component" value="Unassembled WGS sequence"/>
</dbReference>
<dbReference type="InterPro" id="IPR014776">
    <property type="entry name" value="4pyrrole_Mease_sub2"/>
</dbReference>
<evidence type="ECO:0000256" key="4">
    <source>
        <dbReference type="ARBA" id="ARBA00022679"/>
    </source>
</evidence>
<keyword evidence="4 10" id="KW-0808">Transferase</keyword>
<dbReference type="InterPro" id="IPR003043">
    <property type="entry name" value="Uropor_MeTrfase_CS"/>
</dbReference>
<keyword evidence="5" id="KW-0949">S-adenosyl-L-methionine</keyword>
<keyword evidence="8" id="KW-0627">Porphyrin biosynthesis</keyword>
<dbReference type="InterPro" id="IPR050161">
    <property type="entry name" value="Siro_Cobalamin_biosynth"/>
</dbReference>
<dbReference type="PROSITE" id="PS00840">
    <property type="entry name" value="SUMT_2"/>
    <property type="match status" value="1"/>
</dbReference>
<dbReference type="PANTHER" id="PTHR45790">
    <property type="entry name" value="SIROHEME SYNTHASE-RELATED"/>
    <property type="match status" value="1"/>
</dbReference>
<dbReference type="SUPFAM" id="SSF53790">
    <property type="entry name" value="Tetrapyrrole methylase"/>
    <property type="match status" value="1"/>
</dbReference>
<dbReference type="SUPFAM" id="SSF51735">
    <property type="entry name" value="NAD(P)-binding Rossmann-fold domains"/>
    <property type="match status" value="1"/>
</dbReference>
<keyword evidence="11" id="KW-0472">Membrane</keyword>
<comment type="similarity">
    <text evidence="10">Belongs to the precorrin methyltransferase family.</text>
</comment>
<dbReference type="InterPro" id="IPR036291">
    <property type="entry name" value="NAD(P)-bd_dom_sf"/>
</dbReference>
<protein>
    <recommendedName>
        <fullName evidence="1">precorrin-2 dehydrogenase</fullName>
        <ecNumber evidence="1">1.3.1.76</ecNumber>
    </recommendedName>
</protein>
<evidence type="ECO:0000259" key="13">
    <source>
        <dbReference type="Pfam" id="PF14823"/>
    </source>
</evidence>
<dbReference type="EMBL" id="KQ087228">
    <property type="protein sequence ID" value="KLT40799.1"/>
    <property type="molecule type" value="Genomic_DNA"/>
</dbReference>
<keyword evidence="11" id="KW-1133">Transmembrane helix</keyword>
<dbReference type="Gene3D" id="3.40.1010.10">
    <property type="entry name" value="Cobalt-precorrin-4 Transmethylase, Domain 1"/>
    <property type="match status" value="1"/>
</dbReference>
<proteinExistence type="inferred from homology"/>
<dbReference type="RefSeq" id="XP_018277290.1">
    <property type="nucleotide sequence ID" value="XM_018420921.1"/>
</dbReference>
<keyword evidence="16" id="KW-1185">Reference proteome</keyword>
<keyword evidence="6" id="KW-0560">Oxidoreductase</keyword>
<keyword evidence="7" id="KW-0520">NAD</keyword>
<dbReference type="InterPro" id="IPR035996">
    <property type="entry name" value="4pyrrol_Methylase_sf"/>
</dbReference>
<dbReference type="OrthoDB" id="508204at2759"/>
<evidence type="ECO:0000256" key="2">
    <source>
        <dbReference type="ARBA" id="ARBA00022481"/>
    </source>
</evidence>